<reference evidence="2" key="1">
    <citation type="journal article" date="2011" name="Proc. Natl. Acad. Sci. U.S.A.">
        <title>Obligate biotrophy features unraveled by the genomic analysis of rust fungi.</title>
        <authorList>
            <person name="Duplessis S."/>
            <person name="Cuomo C.A."/>
            <person name="Lin Y.-C."/>
            <person name="Aerts A."/>
            <person name="Tisserant E."/>
            <person name="Veneault-Fourrey C."/>
            <person name="Joly D.L."/>
            <person name="Hacquard S."/>
            <person name="Amselem J."/>
            <person name="Cantarel B.L."/>
            <person name="Chiu R."/>
            <person name="Coutinho P.M."/>
            <person name="Feau N."/>
            <person name="Field M."/>
            <person name="Frey P."/>
            <person name="Gelhaye E."/>
            <person name="Goldberg J."/>
            <person name="Grabherr M.G."/>
            <person name="Kodira C.D."/>
            <person name="Kohler A."/>
            <person name="Kuees U."/>
            <person name="Lindquist E.A."/>
            <person name="Lucas S.M."/>
            <person name="Mago R."/>
            <person name="Mauceli E."/>
            <person name="Morin E."/>
            <person name="Murat C."/>
            <person name="Pangilinan J.L."/>
            <person name="Park R."/>
            <person name="Pearson M."/>
            <person name="Quesneville H."/>
            <person name="Rouhier N."/>
            <person name="Sakthikumar S."/>
            <person name="Salamov A.A."/>
            <person name="Schmutz J."/>
            <person name="Selles B."/>
            <person name="Shapiro H."/>
            <person name="Tanguay P."/>
            <person name="Tuskan G.A."/>
            <person name="Henrissat B."/>
            <person name="Van de Peer Y."/>
            <person name="Rouze P."/>
            <person name="Ellis J.G."/>
            <person name="Dodds P.N."/>
            <person name="Schein J.E."/>
            <person name="Zhong S."/>
            <person name="Hamelin R.C."/>
            <person name="Grigoriev I.V."/>
            <person name="Szabo L.J."/>
            <person name="Martin F."/>
        </authorList>
    </citation>
    <scope>NUCLEOTIDE SEQUENCE [LARGE SCALE GENOMIC DNA]</scope>
    <source>
        <strain evidence="2">98AG31 / pathotype 3-4-7</strain>
    </source>
</reference>
<keyword evidence="2" id="KW-1185">Reference proteome</keyword>
<organism evidence="2">
    <name type="scientific">Melampsora larici-populina (strain 98AG31 / pathotype 3-4-7)</name>
    <name type="common">Poplar leaf rust fungus</name>
    <dbReference type="NCBI Taxonomy" id="747676"/>
    <lineage>
        <taxon>Eukaryota</taxon>
        <taxon>Fungi</taxon>
        <taxon>Dikarya</taxon>
        <taxon>Basidiomycota</taxon>
        <taxon>Pucciniomycotina</taxon>
        <taxon>Pucciniomycetes</taxon>
        <taxon>Pucciniales</taxon>
        <taxon>Melampsoraceae</taxon>
        <taxon>Melampsora</taxon>
    </lineage>
</organism>
<dbReference type="InParanoid" id="F4R5E0"/>
<gene>
    <name evidence="1" type="ORF">MELLADRAFT_101929</name>
</gene>
<dbReference type="VEuPathDB" id="FungiDB:MELLADRAFT_101929"/>
<sequence length="215" mass="23049">MAQSSVSCLRSVEYKSMVYIHAPEVKGSQLFVKRAKKDQSNFDVFCAATGGKPLKQKPTCKKKDASSKEPRLLCDKPAIPKSKTPTNATTRGELQCSEKAKLEIEFKDCDKNGKKPTKIFCELPSIPISCKTGPSATPLVNPPLISCITIGVKPTVTEPQCIPSKSGPTGKFTGALQCKKGETMTFVGTSVKNPCNAPVGNGKLFCTPPSKPVKN</sequence>
<evidence type="ECO:0000313" key="2">
    <source>
        <dbReference type="Proteomes" id="UP000001072"/>
    </source>
</evidence>
<proteinExistence type="predicted"/>
<dbReference type="EMBL" id="GL883091">
    <property type="protein sequence ID" value="EGG12277.1"/>
    <property type="molecule type" value="Genomic_DNA"/>
</dbReference>
<evidence type="ECO:0000313" key="1">
    <source>
        <dbReference type="EMBL" id="EGG12277.1"/>
    </source>
</evidence>
<dbReference type="KEGG" id="mlr:MELLADRAFT_101929"/>
<accession>F4R5E0</accession>
<dbReference type="GeneID" id="18921522"/>
<dbReference type="AlphaFoldDB" id="F4R5E0"/>
<dbReference type="HOGENOM" id="CLU_1283489_0_0_1"/>
<dbReference type="RefSeq" id="XP_007404652.1">
    <property type="nucleotide sequence ID" value="XM_007404590.1"/>
</dbReference>
<name>F4R5E0_MELLP</name>
<dbReference type="Proteomes" id="UP000001072">
    <property type="component" value="Unassembled WGS sequence"/>
</dbReference>
<protein>
    <submittedName>
        <fullName evidence="1">Uncharacterized protein</fullName>
    </submittedName>
</protein>